<feature type="region of interest" description="Disordered" evidence="1">
    <location>
        <begin position="283"/>
        <end position="460"/>
    </location>
</feature>
<name>A0A316W684_9BASI</name>
<feature type="compositionally biased region" description="Low complexity" evidence="1">
    <location>
        <begin position="486"/>
        <end position="502"/>
    </location>
</feature>
<accession>A0A316W684</accession>
<reference evidence="2 3" key="1">
    <citation type="journal article" date="2018" name="Mol. Biol. Evol.">
        <title>Broad Genomic Sampling Reveals a Smut Pathogenic Ancestry of the Fungal Clade Ustilaginomycotina.</title>
        <authorList>
            <person name="Kijpornyongpan T."/>
            <person name="Mondo S.J."/>
            <person name="Barry K."/>
            <person name="Sandor L."/>
            <person name="Lee J."/>
            <person name="Lipzen A."/>
            <person name="Pangilinan J."/>
            <person name="LaButti K."/>
            <person name="Hainaut M."/>
            <person name="Henrissat B."/>
            <person name="Grigoriev I.V."/>
            <person name="Spatafora J.W."/>
            <person name="Aime M.C."/>
        </authorList>
    </citation>
    <scope>NUCLEOTIDE SEQUENCE [LARGE SCALE GENOMIC DNA]</scope>
    <source>
        <strain evidence="2 3">MCA 4658</strain>
    </source>
</reference>
<dbReference type="Proteomes" id="UP000245783">
    <property type="component" value="Unassembled WGS sequence"/>
</dbReference>
<evidence type="ECO:0000313" key="3">
    <source>
        <dbReference type="Proteomes" id="UP000245783"/>
    </source>
</evidence>
<feature type="compositionally biased region" description="Polar residues" evidence="1">
    <location>
        <begin position="1"/>
        <end position="14"/>
    </location>
</feature>
<dbReference type="InParanoid" id="A0A316W684"/>
<keyword evidence="3" id="KW-1185">Reference proteome</keyword>
<dbReference type="GeneID" id="37037823"/>
<proteinExistence type="predicted"/>
<feature type="compositionally biased region" description="Low complexity" evidence="1">
    <location>
        <begin position="93"/>
        <end position="111"/>
    </location>
</feature>
<feature type="compositionally biased region" description="Low complexity" evidence="1">
    <location>
        <begin position="61"/>
        <end position="86"/>
    </location>
</feature>
<protein>
    <submittedName>
        <fullName evidence="2">Uncharacterized protein</fullName>
    </submittedName>
</protein>
<feature type="compositionally biased region" description="Polar residues" evidence="1">
    <location>
        <begin position="763"/>
        <end position="772"/>
    </location>
</feature>
<feature type="region of interest" description="Disordered" evidence="1">
    <location>
        <begin position="733"/>
        <end position="772"/>
    </location>
</feature>
<feature type="compositionally biased region" description="Low complexity" evidence="1">
    <location>
        <begin position="636"/>
        <end position="665"/>
    </location>
</feature>
<feature type="compositionally biased region" description="Basic and acidic residues" evidence="1">
    <location>
        <begin position="748"/>
        <end position="762"/>
    </location>
</feature>
<feature type="region of interest" description="Disordered" evidence="1">
    <location>
        <begin position="198"/>
        <end position="230"/>
    </location>
</feature>
<feature type="compositionally biased region" description="Basic and acidic residues" evidence="1">
    <location>
        <begin position="320"/>
        <end position="329"/>
    </location>
</feature>
<gene>
    <name evidence="2" type="ORF">IE81DRAFT_345725</name>
</gene>
<organism evidence="2 3">
    <name type="scientific">Ceraceosorus guamensis</name>
    <dbReference type="NCBI Taxonomy" id="1522189"/>
    <lineage>
        <taxon>Eukaryota</taxon>
        <taxon>Fungi</taxon>
        <taxon>Dikarya</taxon>
        <taxon>Basidiomycota</taxon>
        <taxon>Ustilaginomycotina</taxon>
        <taxon>Exobasidiomycetes</taxon>
        <taxon>Ceraceosorales</taxon>
        <taxon>Ceraceosoraceae</taxon>
        <taxon>Ceraceosorus</taxon>
    </lineage>
</organism>
<feature type="compositionally biased region" description="Low complexity" evidence="1">
    <location>
        <begin position="204"/>
        <end position="217"/>
    </location>
</feature>
<feature type="compositionally biased region" description="Polar residues" evidence="1">
    <location>
        <begin position="518"/>
        <end position="535"/>
    </location>
</feature>
<feature type="region of interest" description="Disordered" evidence="1">
    <location>
        <begin position="473"/>
        <end position="685"/>
    </location>
</feature>
<dbReference type="AlphaFoldDB" id="A0A316W684"/>
<feature type="compositionally biased region" description="Polar residues" evidence="1">
    <location>
        <begin position="556"/>
        <end position="575"/>
    </location>
</feature>
<dbReference type="OrthoDB" id="10045710at2759"/>
<feature type="region of interest" description="Disordered" evidence="1">
    <location>
        <begin position="249"/>
        <end position="268"/>
    </location>
</feature>
<feature type="region of interest" description="Disordered" evidence="1">
    <location>
        <begin position="1"/>
        <end position="24"/>
    </location>
</feature>
<sequence length="851" mass="87950">MASRPTDASATARTSGEEDDYSQPIDIKARIAAFGGGSAGSASNTGRATSHAVSLDGGGSLSPPSSRSHGATWNGAGRAGVRSAQAAGGGVARGLARTINASSASPSASSSTLSEFGVPVREGQKSVSPLMQKATPHKAPEYFAGNTLSPSSSRSLVQEAADWNLAANKYTGPSLRKTGSGVSLRELGARSADPAWTVQHSRVRSNSSASSSSTPSVGGNGVNRSHTNSPRLGVRNIIALYGNGAATRPECESAHTCNSGSTTSTLETSLRTAVADELPASRHMLDGSEDTNPQLALHPSLRPSPSSSYSVTRSSSPADATKEQSDGVKRAPIPPPRPSKTAEVSTGGASVPPARVSVHPPSPSKGSPAPHMPPSLPPRKLGTSNAAEYDIRSTSSPTSFVFGTSVPAHQGSDALPNQDSRRPSVPPRPGASGPPSRGHSDPNAKAQEWQTPGEAHAALGYKARAVPAAGALARGRGLHQAPAWASSSTGSLGSSPSPSDSKPPTERRPAPPPRPGHASTTPAAVSPALRSTSPNIAAGRHSRTGGSDPAGLRGPTSITVTSTNNATSHTVSLSDASADDLRAGLSSTLSKDDVKDDLLSSSAPSNHALPLPPRRTAAPASGSPVPLVHSAWGGRSTNSSPAPGSVSSISSSSKASPPALPHLALPQPPPPPRHFETRAAPGAAGATRWDTIVPMQQDAILQRANKGKKYLCETCDTEARARYEELWERQVSKEEGLRARRQRSGLPFHDDLSQKRGRRLQETSDSTVRNSSVDVANGQGMEAEARHLSRKACARIWTRSKLPDDFLAKVWDAAVAGAPTSEGLNKLAFVKAMAAIDTELARKRKNRQNRV</sequence>
<dbReference type="EMBL" id="KZ819362">
    <property type="protein sequence ID" value="PWN44251.1"/>
    <property type="molecule type" value="Genomic_DNA"/>
</dbReference>
<feature type="compositionally biased region" description="Low complexity" evidence="1">
    <location>
        <begin position="299"/>
        <end position="317"/>
    </location>
</feature>
<evidence type="ECO:0000256" key="1">
    <source>
        <dbReference type="SAM" id="MobiDB-lite"/>
    </source>
</evidence>
<evidence type="ECO:0000313" key="2">
    <source>
        <dbReference type="EMBL" id="PWN44251.1"/>
    </source>
</evidence>
<feature type="compositionally biased region" description="Polar residues" evidence="1">
    <location>
        <begin position="382"/>
        <end position="402"/>
    </location>
</feature>
<feature type="region of interest" description="Disordered" evidence="1">
    <location>
        <begin position="36"/>
        <end position="134"/>
    </location>
</feature>
<feature type="compositionally biased region" description="Low complexity" evidence="1">
    <location>
        <begin position="40"/>
        <end position="50"/>
    </location>
</feature>
<dbReference type="RefSeq" id="XP_025371411.1">
    <property type="nucleotide sequence ID" value="XM_025515953.1"/>
</dbReference>
<feature type="compositionally biased region" description="Low complexity" evidence="1">
    <location>
        <begin position="259"/>
        <end position="268"/>
    </location>
</feature>